<feature type="region of interest" description="Disordered" evidence="1">
    <location>
        <begin position="1"/>
        <end position="26"/>
    </location>
</feature>
<organism evidence="2 3">
    <name type="scientific">Mycena rosella</name>
    <name type="common">Pink bonnet</name>
    <name type="synonym">Agaricus rosellus</name>
    <dbReference type="NCBI Taxonomy" id="1033263"/>
    <lineage>
        <taxon>Eukaryota</taxon>
        <taxon>Fungi</taxon>
        <taxon>Dikarya</taxon>
        <taxon>Basidiomycota</taxon>
        <taxon>Agaricomycotina</taxon>
        <taxon>Agaricomycetes</taxon>
        <taxon>Agaricomycetidae</taxon>
        <taxon>Agaricales</taxon>
        <taxon>Marasmiineae</taxon>
        <taxon>Mycenaceae</taxon>
        <taxon>Mycena</taxon>
    </lineage>
</organism>
<keyword evidence="3" id="KW-1185">Reference proteome</keyword>
<dbReference type="AlphaFoldDB" id="A0AAD7D147"/>
<reference evidence="2" key="1">
    <citation type="submission" date="2023-03" db="EMBL/GenBank/DDBJ databases">
        <title>Massive genome expansion in bonnet fungi (Mycena s.s.) driven by repeated elements and novel gene families across ecological guilds.</title>
        <authorList>
            <consortium name="Lawrence Berkeley National Laboratory"/>
            <person name="Harder C.B."/>
            <person name="Miyauchi S."/>
            <person name="Viragh M."/>
            <person name="Kuo A."/>
            <person name="Thoen E."/>
            <person name="Andreopoulos B."/>
            <person name="Lu D."/>
            <person name="Skrede I."/>
            <person name="Drula E."/>
            <person name="Henrissat B."/>
            <person name="Morin E."/>
            <person name="Kohler A."/>
            <person name="Barry K."/>
            <person name="LaButti K."/>
            <person name="Morin E."/>
            <person name="Salamov A."/>
            <person name="Lipzen A."/>
            <person name="Mereny Z."/>
            <person name="Hegedus B."/>
            <person name="Baldrian P."/>
            <person name="Stursova M."/>
            <person name="Weitz H."/>
            <person name="Taylor A."/>
            <person name="Grigoriev I.V."/>
            <person name="Nagy L.G."/>
            <person name="Martin F."/>
            <person name="Kauserud H."/>
        </authorList>
    </citation>
    <scope>NUCLEOTIDE SEQUENCE</scope>
    <source>
        <strain evidence="2">CBHHK067</strain>
    </source>
</reference>
<dbReference type="EMBL" id="JARKIE010000194">
    <property type="protein sequence ID" value="KAJ7668336.1"/>
    <property type="molecule type" value="Genomic_DNA"/>
</dbReference>
<name>A0AAD7D147_MYCRO</name>
<evidence type="ECO:0000313" key="2">
    <source>
        <dbReference type="EMBL" id="KAJ7668336.1"/>
    </source>
</evidence>
<dbReference type="Proteomes" id="UP001221757">
    <property type="component" value="Unassembled WGS sequence"/>
</dbReference>
<evidence type="ECO:0000313" key="3">
    <source>
        <dbReference type="Proteomes" id="UP001221757"/>
    </source>
</evidence>
<gene>
    <name evidence="2" type="ORF">B0H17DRAFT_1087809</name>
</gene>
<comment type="caution">
    <text evidence="2">The sequence shown here is derived from an EMBL/GenBank/DDBJ whole genome shotgun (WGS) entry which is preliminary data.</text>
</comment>
<accession>A0AAD7D147</accession>
<sequence length="55" mass="6555">MAPRWYHMSSHTGRSYKGDRHPDEFEEENPDAFEKKARECGNCGEMKLCLRKEYC</sequence>
<proteinExistence type="predicted"/>
<protein>
    <submittedName>
        <fullName evidence="2">Uncharacterized protein</fullName>
    </submittedName>
</protein>
<evidence type="ECO:0000256" key="1">
    <source>
        <dbReference type="SAM" id="MobiDB-lite"/>
    </source>
</evidence>